<dbReference type="AlphaFoldDB" id="A0A2H3AU97"/>
<proteinExistence type="predicted"/>
<gene>
    <name evidence="2" type="ORF">ARMSODRAFT_1026701</name>
</gene>
<organism evidence="2 3">
    <name type="scientific">Armillaria solidipes</name>
    <dbReference type="NCBI Taxonomy" id="1076256"/>
    <lineage>
        <taxon>Eukaryota</taxon>
        <taxon>Fungi</taxon>
        <taxon>Dikarya</taxon>
        <taxon>Basidiomycota</taxon>
        <taxon>Agaricomycotina</taxon>
        <taxon>Agaricomycetes</taxon>
        <taxon>Agaricomycetidae</taxon>
        <taxon>Agaricales</taxon>
        <taxon>Marasmiineae</taxon>
        <taxon>Physalacriaceae</taxon>
        <taxon>Armillaria</taxon>
    </lineage>
</organism>
<sequence length="134" mass="14979">MSFRPTLAVLSKESSTQWIARQCHDHDVKQRVSSYKSRNAFNLEVDSQLNFPDLGVAPVGWSEPYRSIRGYGSDEDSKPLPSTLPRVRSKRRPADSPCPGSDYDPLSIDNINMKDRSESRGRGTVVAVDLQVKA</sequence>
<feature type="region of interest" description="Disordered" evidence="1">
    <location>
        <begin position="67"/>
        <end position="123"/>
    </location>
</feature>
<dbReference type="STRING" id="1076256.A0A2H3AU97"/>
<feature type="compositionally biased region" description="Basic and acidic residues" evidence="1">
    <location>
        <begin position="112"/>
        <end position="121"/>
    </location>
</feature>
<evidence type="ECO:0000313" key="2">
    <source>
        <dbReference type="EMBL" id="PBK60304.1"/>
    </source>
</evidence>
<reference evidence="3" key="1">
    <citation type="journal article" date="2017" name="Nat. Ecol. Evol.">
        <title>Genome expansion and lineage-specific genetic innovations in the forest pathogenic fungi Armillaria.</title>
        <authorList>
            <person name="Sipos G."/>
            <person name="Prasanna A.N."/>
            <person name="Walter M.C."/>
            <person name="O'Connor E."/>
            <person name="Balint B."/>
            <person name="Krizsan K."/>
            <person name="Kiss B."/>
            <person name="Hess J."/>
            <person name="Varga T."/>
            <person name="Slot J."/>
            <person name="Riley R."/>
            <person name="Boka B."/>
            <person name="Rigling D."/>
            <person name="Barry K."/>
            <person name="Lee J."/>
            <person name="Mihaltcheva S."/>
            <person name="LaButti K."/>
            <person name="Lipzen A."/>
            <person name="Waldron R."/>
            <person name="Moloney N.M."/>
            <person name="Sperisen C."/>
            <person name="Kredics L."/>
            <person name="Vagvoelgyi C."/>
            <person name="Patrignani A."/>
            <person name="Fitzpatrick D."/>
            <person name="Nagy I."/>
            <person name="Doyle S."/>
            <person name="Anderson J.B."/>
            <person name="Grigoriev I.V."/>
            <person name="Gueldener U."/>
            <person name="Muensterkoetter M."/>
            <person name="Nagy L.G."/>
        </authorList>
    </citation>
    <scope>NUCLEOTIDE SEQUENCE [LARGE SCALE GENOMIC DNA]</scope>
    <source>
        <strain evidence="3">28-4</strain>
    </source>
</reference>
<accession>A0A2H3AU97</accession>
<evidence type="ECO:0000256" key="1">
    <source>
        <dbReference type="SAM" id="MobiDB-lite"/>
    </source>
</evidence>
<keyword evidence="3" id="KW-1185">Reference proteome</keyword>
<name>A0A2H3AU97_9AGAR</name>
<dbReference type="EMBL" id="KZ293489">
    <property type="protein sequence ID" value="PBK60304.1"/>
    <property type="molecule type" value="Genomic_DNA"/>
</dbReference>
<dbReference type="Proteomes" id="UP000218334">
    <property type="component" value="Unassembled WGS sequence"/>
</dbReference>
<protein>
    <submittedName>
        <fullName evidence="2">Uncharacterized protein</fullName>
    </submittedName>
</protein>
<evidence type="ECO:0000313" key="3">
    <source>
        <dbReference type="Proteomes" id="UP000218334"/>
    </source>
</evidence>